<dbReference type="EMBL" id="MT142847">
    <property type="protein sequence ID" value="QJA89468.1"/>
    <property type="molecule type" value="Genomic_DNA"/>
</dbReference>
<dbReference type="AlphaFoldDB" id="A0A6M3L8N0"/>
<accession>A0A6M3L8N0</accession>
<organism evidence="1">
    <name type="scientific">viral metagenome</name>
    <dbReference type="NCBI Taxonomy" id="1070528"/>
    <lineage>
        <taxon>unclassified sequences</taxon>
        <taxon>metagenomes</taxon>
        <taxon>organismal metagenomes</taxon>
    </lineage>
</organism>
<gene>
    <name evidence="1" type="ORF">MM415B02550_0005</name>
</gene>
<name>A0A6M3L8N0_9ZZZZ</name>
<proteinExistence type="predicted"/>
<protein>
    <submittedName>
        <fullName evidence="1">Uncharacterized protein</fullName>
    </submittedName>
</protein>
<evidence type="ECO:0000313" key="1">
    <source>
        <dbReference type="EMBL" id="QJA89468.1"/>
    </source>
</evidence>
<reference evidence="1" key="1">
    <citation type="submission" date="2020-03" db="EMBL/GenBank/DDBJ databases">
        <title>The deep terrestrial virosphere.</title>
        <authorList>
            <person name="Holmfeldt K."/>
            <person name="Nilsson E."/>
            <person name="Simone D."/>
            <person name="Lopez-Fernandez M."/>
            <person name="Wu X."/>
            <person name="de Brujin I."/>
            <person name="Lundin D."/>
            <person name="Andersson A."/>
            <person name="Bertilsson S."/>
            <person name="Dopson M."/>
        </authorList>
    </citation>
    <scope>NUCLEOTIDE SEQUENCE</scope>
    <source>
        <strain evidence="1">MM415B02550</strain>
    </source>
</reference>
<sequence length="79" mass="9179">MSKQDLTETIIQAITDEMDKLPLEENPESYQEAQLEFIHTTAGEEGKSSTYVRRFRLTFAQDVNSIWFCSKVHHTTTVR</sequence>